<evidence type="ECO:0000259" key="4">
    <source>
        <dbReference type="Pfam" id="PF02894"/>
    </source>
</evidence>
<dbReference type="SUPFAM" id="SSF55347">
    <property type="entry name" value="Glyceraldehyde-3-phosphate dehydrogenase-like, C-terminal domain"/>
    <property type="match status" value="1"/>
</dbReference>
<reference evidence="5 6" key="1">
    <citation type="submission" date="2016-11" db="EMBL/GenBank/DDBJ databases">
        <title>Draft Genome Sequences of Nine Cyanobacterial Strains from Diverse Habitats.</title>
        <authorList>
            <person name="Zhu T."/>
            <person name="Hou S."/>
            <person name="Lu X."/>
            <person name="Hess W.R."/>
        </authorList>
    </citation>
    <scope>NUCLEOTIDE SEQUENCE [LARGE SCALE GENOMIC DNA]</scope>
    <source>
        <strain evidence="5 6">NIES-593</strain>
    </source>
</reference>
<proteinExistence type="inferred from homology"/>
<dbReference type="GO" id="GO:0000166">
    <property type="term" value="F:nucleotide binding"/>
    <property type="evidence" value="ECO:0007669"/>
    <property type="project" value="InterPro"/>
</dbReference>
<name>A0A1U7HLK5_9CYAN</name>
<dbReference type="AlphaFoldDB" id="A0A1U7HLK5"/>
<evidence type="ECO:0000256" key="1">
    <source>
        <dbReference type="ARBA" id="ARBA00010928"/>
    </source>
</evidence>
<accession>A0A1U7HLK5</accession>
<dbReference type="Gene3D" id="3.30.360.10">
    <property type="entry name" value="Dihydrodipicolinate Reductase, domain 2"/>
    <property type="match status" value="1"/>
</dbReference>
<dbReference type="PANTHER" id="PTHR43818">
    <property type="entry name" value="BCDNA.GH03377"/>
    <property type="match status" value="1"/>
</dbReference>
<evidence type="ECO:0000313" key="6">
    <source>
        <dbReference type="Proteomes" id="UP000186868"/>
    </source>
</evidence>
<dbReference type="Gene3D" id="3.40.50.720">
    <property type="entry name" value="NAD(P)-binding Rossmann-like Domain"/>
    <property type="match status" value="1"/>
</dbReference>
<evidence type="ECO:0000259" key="3">
    <source>
        <dbReference type="Pfam" id="PF01408"/>
    </source>
</evidence>
<evidence type="ECO:0000256" key="2">
    <source>
        <dbReference type="ARBA" id="ARBA00023002"/>
    </source>
</evidence>
<dbReference type="GO" id="GO:0016491">
    <property type="term" value="F:oxidoreductase activity"/>
    <property type="evidence" value="ECO:0007669"/>
    <property type="project" value="UniProtKB-KW"/>
</dbReference>
<gene>
    <name evidence="5" type="ORF">NIES593_07290</name>
</gene>
<dbReference type="OrthoDB" id="9815825at2"/>
<feature type="domain" description="Gfo/Idh/MocA-like oxidoreductase C-terminal" evidence="4">
    <location>
        <begin position="141"/>
        <end position="363"/>
    </location>
</feature>
<dbReference type="Pfam" id="PF02894">
    <property type="entry name" value="GFO_IDH_MocA_C"/>
    <property type="match status" value="1"/>
</dbReference>
<dbReference type="PANTHER" id="PTHR43818:SF11">
    <property type="entry name" value="BCDNA.GH03377"/>
    <property type="match status" value="1"/>
</dbReference>
<dbReference type="InterPro" id="IPR050463">
    <property type="entry name" value="Gfo/Idh/MocA_oxidrdct_glycsds"/>
</dbReference>
<dbReference type="STRING" id="1921803.NIES593_07290"/>
<dbReference type="EMBL" id="MRCB01000006">
    <property type="protein sequence ID" value="OKH24473.1"/>
    <property type="molecule type" value="Genomic_DNA"/>
</dbReference>
<comment type="similarity">
    <text evidence="1">Belongs to the Gfo/Idh/MocA family.</text>
</comment>
<dbReference type="SUPFAM" id="SSF51735">
    <property type="entry name" value="NAD(P)-binding Rossmann-fold domains"/>
    <property type="match status" value="1"/>
</dbReference>
<dbReference type="InterPro" id="IPR004104">
    <property type="entry name" value="Gfo/Idh/MocA-like_OxRdtase_C"/>
</dbReference>
<evidence type="ECO:0000313" key="5">
    <source>
        <dbReference type="EMBL" id="OKH24473.1"/>
    </source>
</evidence>
<sequence length="378" mass="42085">MSTEQRKIGVAVVGTGFGKAIHIPGFQHHPRTEVVAVYNRDLGKAKAIADSHNIPYAYNQLEKILALPEVEAVSISTPPFLHYEMGKMALEAGKHLLLEKPMNMSAQETRELYHLAAKKGLVATADFEFRFVPAWQLLAEYLQQGYVGQTRLIKIDWLVASRANPERPWNWYSRKDMGGGALGAIGSHAFDYINWLFGSVQRLCANLTCAIKERPDPNAGGELKPVDADDTCLIILELADGTPCQLSISSVTYQGRGHWLEVYGDRATLVLGSDNLKDYIHGFRLMAAPAGKSLAEVEIPKRLAFPQVFTDGRLAPFIRVVDRWVESIDAGESLVPSLREGVYSQLLMDLTHQSNEHRCWVNVPDLDAFLSDVETREN</sequence>
<organism evidence="5 6">
    <name type="scientific">Hydrococcus rivularis NIES-593</name>
    <dbReference type="NCBI Taxonomy" id="1921803"/>
    <lineage>
        <taxon>Bacteria</taxon>
        <taxon>Bacillati</taxon>
        <taxon>Cyanobacteriota</taxon>
        <taxon>Cyanophyceae</taxon>
        <taxon>Pleurocapsales</taxon>
        <taxon>Hydrococcaceae</taxon>
        <taxon>Hydrococcus</taxon>
    </lineage>
</organism>
<feature type="domain" description="Gfo/Idh/MocA-like oxidoreductase N-terminal" evidence="3">
    <location>
        <begin position="8"/>
        <end position="125"/>
    </location>
</feature>
<dbReference type="Proteomes" id="UP000186868">
    <property type="component" value="Unassembled WGS sequence"/>
</dbReference>
<keyword evidence="2" id="KW-0560">Oxidoreductase</keyword>
<dbReference type="InterPro" id="IPR036291">
    <property type="entry name" value="NAD(P)-bd_dom_sf"/>
</dbReference>
<dbReference type="RefSeq" id="WP_073598954.1">
    <property type="nucleotide sequence ID" value="NZ_MRCB01000006.1"/>
</dbReference>
<dbReference type="InterPro" id="IPR000683">
    <property type="entry name" value="Gfo/Idh/MocA-like_OxRdtase_N"/>
</dbReference>
<protein>
    <submittedName>
        <fullName evidence="5">Oxidoreductase</fullName>
    </submittedName>
</protein>
<dbReference type="Pfam" id="PF01408">
    <property type="entry name" value="GFO_IDH_MocA"/>
    <property type="match status" value="1"/>
</dbReference>
<keyword evidence="6" id="KW-1185">Reference proteome</keyword>
<comment type="caution">
    <text evidence="5">The sequence shown here is derived from an EMBL/GenBank/DDBJ whole genome shotgun (WGS) entry which is preliminary data.</text>
</comment>